<feature type="compositionally biased region" description="Acidic residues" evidence="1">
    <location>
        <begin position="261"/>
        <end position="270"/>
    </location>
</feature>
<dbReference type="Pfam" id="PF20662">
    <property type="entry name" value="COG4_C"/>
    <property type="match status" value="1"/>
</dbReference>
<organism evidence="3 4">
    <name type="scientific">Fusarium pseudocircinatum</name>
    <dbReference type="NCBI Taxonomy" id="56676"/>
    <lineage>
        <taxon>Eukaryota</taxon>
        <taxon>Fungi</taxon>
        <taxon>Dikarya</taxon>
        <taxon>Ascomycota</taxon>
        <taxon>Pezizomycotina</taxon>
        <taxon>Sordariomycetes</taxon>
        <taxon>Hypocreomycetidae</taxon>
        <taxon>Hypocreales</taxon>
        <taxon>Nectriaceae</taxon>
        <taxon>Fusarium</taxon>
        <taxon>Fusarium fujikuroi species complex</taxon>
    </lineage>
</organism>
<feature type="compositionally biased region" description="Basic and acidic residues" evidence="1">
    <location>
        <begin position="234"/>
        <end position="249"/>
    </location>
</feature>
<feature type="compositionally biased region" description="Polar residues" evidence="1">
    <location>
        <begin position="250"/>
        <end position="259"/>
    </location>
</feature>
<feature type="domain" description="Conserved oligomeric Golgi complex subunit 4 C-terminal" evidence="2">
    <location>
        <begin position="1"/>
        <end position="103"/>
    </location>
</feature>
<dbReference type="Proteomes" id="UP000546213">
    <property type="component" value="Unassembled WGS sequence"/>
</dbReference>
<dbReference type="PANTHER" id="PTHR24016:SF0">
    <property type="entry name" value="CONSERVED OLIGOMERIC GOLGI COMPLEX SUBUNIT 4"/>
    <property type="match status" value="1"/>
</dbReference>
<name>A0A8H5UTU2_9HYPO</name>
<sequence>MTPRTYAALTSLAAKKLARVLKKCTWSSSDRVTALGGLRLESDFSGTMSVIAKDSHALREPFTRLQEILAIANMKDDERNELGSGYDSSKQGRSRFLSDEEMAKALSSYNIIVPKSMGVDKDFRALAKFDQGSRVGLVGIRFCRQSNEMAAPEPEATPATAVEVAEEDDAMILSDDTVNLATQLATKVIELQQTAIRLQETLETVIEQQETANQQQKLINEQQETVNEQQETVNEQHKTIQQLVEHRQQDLTGHNQGASQIDEDDDETEN</sequence>
<keyword evidence="4" id="KW-1185">Reference proteome</keyword>
<dbReference type="PANTHER" id="PTHR24016">
    <property type="entry name" value="CONSERVED OLIGOMERIC GOLGI COMPLEX SUBUNIT 4"/>
    <property type="match status" value="1"/>
</dbReference>
<evidence type="ECO:0000256" key="1">
    <source>
        <dbReference type="SAM" id="MobiDB-lite"/>
    </source>
</evidence>
<protein>
    <submittedName>
        <fullName evidence="3">Conserved oligomeric golgi complex component 4</fullName>
    </submittedName>
</protein>
<gene>
    <name evidence="3" type="ORF">FPCIR_2613</name>
</gene>
<proteinExistence type="predicted"/>
<dbReference type="InterPro" id="IPR048682">
    <property type="entry name" value="COG4"/>
</dbReference>
<dbReference type="EMBL" id="JAAOAS010000055">
    <property type="protein sequence ID" value="KAF5598967.1"/>
    <property type="molecule type" value="Genomic_DNA"/>
</dbReference>
<evidence type="ECO:0000259" key="2">
    <source>
        <dbReference type="Pfam" id="PF20662"/>
    </source>
</evidence>
<dbReference type="OrthoDB" id="5106907at2759"/>
<feature type="region of interest" description="Disordered" evidence="1">
    <location>
        <begin position="230"/>
        <end position="270"/>
    </location>
</feature>
<dbReference type="AlphaFoldDB" id="A0A8H5UTU2"/>
<comment type="caution">
    <text evidence="3">The sequence shown here is derived from an EMBL/GenBank/DDBJ whole genome shotgun (WGS) entry which is preliminary data.</text>
</comment>
<evidence type="ECO:0000313" key="4">
    <source>
        <dbReference type="Proteomes" id="UP000546213"/>
    </source>
</evidence>
<reference evidence="3 4" key="1">
    <citation type="submission" date="2020-05" db="EMBL/GenBank/DDBJ databases">
        <title>Identification and distribution of gene clusters putatively required for synthesis of sphingolipid metabolism inhibitors in phylogenetically diverse species of the filamentous fungus Fusarium.</title>
        <authorList>
            <person name="Kim H.-S."/>
            <person name="Busman M."/>
            <person name="Brown D.W."/>
            <person name="Divon H."/>
            <person name="Uhlig S."/>
            <person name="Proctor R.H."/>
        </authorList>
    </citation>
    <scope>NUCLEOTIDE SEQUENCE [LARGE SCALE GENOMIC DNA]</scope>
    <source>
        <strain evidence="3 4">NRRL 36939</strain>
    </source>
</reference>
<evidence type="ECO:0000313" key="3">
    <source>
        <dbReference type="EMBL" id="KAF5598967.1"/>
    </source>
</evidence>
<dbReference type="Gene3D" id="1.20.58.1970">
    <property type="match status" value="1"/>
</dbReference>
<dbReference type="InterPro" id="IPR048684">
    <property type="entry name" value="COG4_C"/>
</dbReference>
<accession>A0A8H5UTU2</accession>